<dbReference type="PANTHER" id="PTHR23513:SF11">
    <property type="entry name" value="STAPHYLOFERRIN A TRANSPORTER"/>
    <property type="match status" value="1"/>
</dbReference>
<sequence>MSLVAGFSNFGRVLRNPNFGIYTAGNAVSLIGTWMQRITTGWLAWQLTQSGGWLGLVAFADLFPTVIIGPIAGAAADRWDRLAVTKISQVLSCVQALALFALTATGHITIELLLALTALQGVIAAFNQPARLALIPALLPRADLASAVAINSIIFNLARFIGPALAGILIATAGASVAFATNAFTFVLFWVALTRIQLTPPEANRLERPGFMTELADGFRYIWVHPGLRPIFLLMFASSLGARPVVELLPGFAERVFAAGVSGLAIMTSSVGVGAIIAGLWLGSRVSASGLTRLVLTHSLLLALSILLFAASDQLWLGIPALVAAGFSMSTSGIGVQTLIQLGVDETLRGRVLSFHGLIFRGGPALGALTMGLMSEAFGLRVPLVLGAAVVIAAWMLIAPGRERISQSLERNYPAVGG</sequence>
<feature type="transmembrane region" description="Helical" evidence="7">
    <location>
        <begin position="164"/>
        <end position="193"/>
    </location>
</feature>
<feature type="domain" description="Major facilitator superfamily (MFS) profile" evidence="8">
    <location>
        <begin position="13"/>
        <end position="405"/>
    </location>
</feature>
<reference evidence="9" key="1">
    <citation type="journal article" date="2014" name="Int. J. Syst. Evol. Microbiol.">
        <title>Complete genome sequence of Corynebacterium casei LMG S-19264T (=DSM 44701T), isolated from a smear-ripened cheese.</title>
        <authorList>
            <consortium name="US DOE Joint Genome Institute (JGI-PGF)"/>
            <person name="Walter F."/>
            <person name="Albersmeier A."/>
            <person name="Kalinowski J."/>
            <person name="Ruckert C."/>
        </authorList>
    </citation>
    <scope>NUCLEOTIDE SEQUENCE</scope>
    <source>
        <strain evidence="9">CCM 7684</strain>
    </source>
</reference>
<evidence type="ECO:0000256" key="6">
    <source>
        <dbReference type="ARBA" id="ARBA00023136"/>
    </source>
</evidence>
<protein>
    <submittedName>
        <fullName evidence="9">MFS transporter</fullName>
    </submittedName>
</protein>
<evidence type="ECO:0000256" key="2">
    <source>
        <dbReference type="ARBA" id="ARBA00022448"/>
    </source>
</evidence>
<evidence type="ECO:0000256" key="3">
    <source>
        <dbReference type="ARBA" id="ARBA00022475"/>
    </source>
</evidence>
<evidence type="ECO:0000256" key="5">
    <source>
        <dbReference type="ARBA" id="ARBA00022989"/>
    </source>
</evidence>
<feature type="transmembrane region" description="Helical" evidence="7">
    <location>
        <begin position="380"/>
        <end position="398"/>
    </location>
</feature>
<dbReference type="InterPro" id="IPR010290">
    <property type="entry name" value="TM_effector"/>
</dbReference>
<evidence type="ECO:0000256" key="1">
    <source>
        <dbReference type="ARBA" id="ARBA00004651"/>
    </source>
</evidence>
<comment type="caution">
    <text evidence="9">The sequence shown here is derived from an EMBL/GenBank/DDBJ whole genome shotgun (WGS) entry which is preliminary data.</text>
</comment>
<organism evidence="9 10">
    <name type="scientific">Agaricicola taiwanensis</name>
    <dbReference type="NCBI Taxonomy" id="591372"/>
    <lineage>
        <taxon>Bacteria</taxon>
        <taxon>Pseudomonadati</taxon>
        <taxon>Pseudomonadota</taxon>
        <taxon>Alphaproteobacteria</taxon>
        <taxon>Rhodobacterales</taxon>
        <taxon>Paracoccaceae</taxon>
        <taxon>Agaricicola</taxon>
    </lineage>
</organism>
<dbReference type="GO" id="GO:0005886">
    <property type="term" value="C:plasma membrane"/>
    <property type="evidence" value="ECO:0007669"/>
    <property type="project" value="UniProtKB-SubCell"/>
</dbReference>
<dbReference type="GO" id="GO:0022857">
    <property type="term" value="F:transmembrane transporter activity"/>
    <property type="evidence" value="ECO:0007669"/>
    <property type="project" value="InterPro"/>
</dbReference>
<dbReference type="EMBL" id="BMCP01000004">
    <property type="protein sequence ID" value="GGE50167.1"/>
    <property type="molecule type" value="Genomic_DNA"/>
</dbReference>
<keyword evidence="6 7" id="KW-0472">Membrane</keyword>
<feature type="transmembrane region" description="Helical" evidence="7">
    <location>
        <begin position="257"/>
        <end position="282"/>
    </location>
</feature>
<dbReference type="PROSITE" id="PS50850">
    <property type="entry name" value="MFS"/>
    <property type="match status" value="1"/>
</dbReference>
<feature type="transmembrane region" description="Helical" evidence="7">
    <location>
        <begin position="53"/>
        <end position="76"/>
    </location>
</feature>
<dbReference type="Gene3D" id="1.20.1250.20">
    <property type="entry name" value="MFS general substrate transporter like domains"/>
    <property type="match status" value="1"/>
</dbReference>
<keyword evidence="4 7" id="KW-0812">Transmembrane</keyword>
<reference evidence="9" key="2">
    <citation type="submission" date="2020-09" db="EMBL/GenBank/DDBJ databases">
        <authorList>
            <person name="Sun Q."/>
            <person name="Sedlacek I."/>
        </authorList>
    </citation>
    <scope>NUCLEOTIDE SEQUENCE</scope>
    <source>
        <strain evidence="9">CCM 7684</strain>
    </source>
</reference>
<dbReference type="InterPro" id="IPR020846">
    <property type="entry name" value="MFS_dom"/>
</dbReference>
<dbReference type="CDD" id="cd06173">
    <property type="entry name" value="MFS_MefA_like"/>
    <property type="match status" value="1"/>
</dbReference>
<keyword evidence="3" id="KW-1003">Cell membrane</keyword>
<evidence type="ECO:0000256" key="7">
    <source>
        <dbReference type="SAM" id="Phobius"/>
    </source>
</evidence>
<keyword evidence="5 7" id="KW-1133">Transmembrane helix</keyword>
<keyword evidence="2" id="KW-0813">Transport</keyword>
<comment type="subcellular location">
    <subcellularLocation>
        <location evidence="1">Cell membrane</location>
        <topology evidence="1">Multi-pass membrane protein</topology>
    </subcellularLocation>
</comment>
<dbReference type="Pfam" id="PF05977">
    <property type="entry name" value="MFS_3"/>
    <property type="match status" value="1"/>
</dbReference>
<accession>A0A8J2YL81</accession>
<keyword evidence="10" id="KW-1185">Reference proteome</keyword>
<feature type="transmembrane region" description="Helical" evidence="7">
    <location>
        <begin position="317"/>
        <end position="340"/>
    </location>
</feature>
<feature type="transmembrane region" description="Helical" evidence="7">
    <location>
        <begin position="138"/>
        <end position="158"/>
    </location>
</feature>
<dbReference type="InterPro" id="IPR036259">
    <property type="entry name" value="MFS_trans_sf"/>
</dbReference>
<evidence type="ECO:0000259" key="8">
    <source>
        <dbReference type="PROSITE" id="PS50850"/>
    </source>
</evidence>
<proteinExistence type="predicted"/>
<name>A0A8J2YL81_9RHOB</name>
<gene>
    <name evidence="9" type="ORF">GCM10007276_29060</name>
</gene>
<dbReference type="RefSeq" id="WP_188410539.1">
    <property type="nucleotide sequence ID" value="NZ_BMCP01000004.1"/>
</dbReference>
<evidence type="ECO:0000313" key="10">
    <source>
        <dbReference type="Proteomes" id="UP000602745"/>
    </source>
</evidence>
<feature type="transmembrane region" description="Helical" evidence="7">
    <location>
        <begin position="294"/>
        <end position="311"/>
    </location>
</feature>
<evidence type="ECO:0000256" key="4">
    <source>
        <dbReference type="ARBA" id="ARBA00022692"/>
    </source>
</evidence>
<dbReference type="AlphaFoldDB" id="A0A8J2YL81"/>
<evidence type="ECO:0000313" key="9">
    <source>
        <dbReference type="EMBL" id="GGE50167.1"/>
    </source>
</evidence>
<dbReference type="PANTHER" id="PTHR23513">
    <property type="entry name" value="INTEGRAL MEMBRANE EFFLUX PROTEIN-RELATED"/>
    <property type="match status" value="1"/>
</dbReference>
<dbReference type="SUPFAM" id="SSF103473">
    <property type="entry name" value="MFS general substrate transporter"/>
    <property type="match status" value="1"/>
</dbReference>
<feature type="transmembrane region" description="Helical" evidence="7">
    <location>
        <begin position="352"/>
        <end position="374"/>
    </location>
</feature>
<dbReference type="Proteomes" id="UP000602745">
    <property type="component" value="Unassembled WGS sequence"/>
</dbReference>